<feature type="transmembrane region" description="Helical" evidence="1">
    <location>
        <begin position="7"/>
        <end position="26"/>
    </location>
</feature>
<proteinExistence type="predicted"/>
<keyword evidence="3" id="KW-1185">Reference proteome</keyword>
<evidence type="ECO:0000256" key="1">
    <source>
        <dbReference type="SAM" id="Phobius"/>
    </source>
</evidence>
<accession>A0ABP0V575</accession>
<organism evidence="2 3">
    <name type="scientific">Sphagnum jensenii</name>
    <dbReference type="NCBI Taxonomy" id="128206"/>
    <lineage>
        <taxon>Eukaryota</taxon>
        <taxon>Viridiplantae</taxon>
        <taxon>Streptophyta</taxon>
        <taxon>Embryophyta</taxon>
        <taxon>Bryophyta</taxon>
        <taxon>Sphagnophytina</taxon>
        <taxon>Sphagnopsida</taxon>
        <taxon>Sphagnales</taxon>
        <taxon>Sphagnaceae</taxon>
        <taxon>Sphagnum</taxon>
    </lineage>
</organism>
<keyword evidence="1" id="KW-0472">Membrane</keyword>
<evidence type="ECO:0008006" key="4">
    <source>
        <dbReference type="Google" id="ProtNLM"/>
    </source>
</evidence>
<keyword evidence="1" id="KW-0812">Transmembrane</keyword>
<sequence length="91" mass="9799">MVSATTYTLVGVVNKFLTLLLNVLIWDKHSSAWGLFAVCICLLAGTFYQQAPRRDEARKATSFSSDSRVLDPAVAVPLLVGVGKKDSLSAV</sequence>
<name>A0ABP0V575_9BRYO</name>
<reference evidence="2" key="1">
    <citation type="submission" date="2024-02" db="EMBL/GenBank/DDBJ databases">
        <authorList>
            <consortium name="ELIXIR-Norway"/>
            <consortium name="Elixir Norway"/>
        </authorList>
    </citation>
    <scope>NUCLEOTIDE SEQUENCE</scope>
</reference>
<evidence type="ECO:0000313" key="3">
    <source>
        <dbReference type="Proteomes" id="UP001497444"/>
    </source>
</evidence>
<keyword evidence="1" id="KW-1133">Transmembrane helix</keyword>
<evidence type="ECO:0000313" key="2">
    <source>
        <dbReference type="EMBL" id="CAK9249575.1"/>
    </source>
</evidence>
<protein>
    <recommendedName>
        <fullName evidence="4">Sugar phosphate transporter domain-containing protein</fullName>
    </recommendedName>
</protein>
<dbReference type="EMBL" id="CAXAQS010000005">
    <property type="protein sequence ID" value="CAK9249575.1"/>
    <property type="molecule type" value="Genomic_DNA"/>
</dbReference>
<comment type="caution">
    <text evidence="2">The sequence shown here is derived from an EMBL/GenBank/DDBJ whole genome shotgun (WGS) entry which is preliminary data.</text>
</comment>
<dbReference type="Proteomes" id="UP001497444">
    <property type="component" value="Unassembled WGS sequence"/>
</dbReference>
<gene>
    <name evidence="2" type="ORF">CSSPJE1EN1_LOCUS24953</name>
</gene>
<feature type="transmembrane region" description="Helical" evidence="1">
    <location>
        <begin position="32"/>
        <end position="49"/>
    </location>
</feature>